<sequence>MFILLEKKQEISEAHATLKATVQKSLVRPDVRNIGYPGGTTYDAKVYTNGEYWFWSSKLKEETPNPRQLNWFGVYEAAGGLQISVEINTPFSGANRQVSGYFARNPDDGQVYLMHSGRVGGGTKGVGKSAFLAWSNHTLAPAMDSEGNQRFGVVVMPINGVNATRSAIQYIESIVEFKIAVRNGEISTADFQRKLSAFEDYYAESFGRRKGRRKSKIDYLSRHGEVVEALKLWREKKRLNEKSRFVKNVQIDLGLEVGGILSELYEVKTSSSRSDLYTAIGQLVVHSCGFSARRHLVLPSPANIPPDIEASLSELQIQVIQYELTKDEAHIK</sequence>
<dbReference type="Proteomes" id="UP000006242">
    <property type="component" value="Unassembled WGS sequence"/>
</dbReference>
<comment type="caution">
    <text evidence="1">The sequence shown here is derived from an EMBL/GenBank/DDBJ whole genome shotgun (WGS) entry which is preliminary data.</text>
</comment>
<evidence type="ECO:0000313" key="1">
    <source>
        <dbReference type="EMBL" id="ERJ19974.1"/>
    </source>
</evidence>
<accession>U2FVP5</accession>
<name>U2FVP5_9GAMM</name>
<dbReference type="RefSeq" id="WP_021031391.1">
    <property type="nucleotide sequence ID" value="NZ_AFNV02000005.1"/>
</dbReference>
<reference evidence="1 2" key="2">
    <citation type="journal article" date="2013" name="PLoS ONE">
        <title>INDIGO - INtegrated Data Warehouse of MIcrobial GenOmes with Examples from the Red Sea Extremophiles.</title>
        <authorList>
            <person name="Alam I."/>
            <person name="Antunes A."/>
            <person name="Kamau A.A."/>
            <person name="Ba Alawi W."/>
            <person name="Kalkatawi M."/>
            <person name="Stingl U."/>
            <person name="Bajic V.B."/>
        </authorList>
    </citation>
    <scope>NUCLEOTIDE SEQUENCE [LARGE SCALE GENOMIC DNA]</scope>
    <source>
        <strain evidence="1 2">E1L3A</strain>
    </source>
</reference>
<dbReference type="AlphaFoldDB" id="U2FVP5"/>
<proteinExistence type="predicted"/>
<organism evidence="1 2">
    <name type="scientific">Salinisphaera shabanensis E1L3A</name>
    <dbReference type="NCBI Taxonomy" id="1033802"/>
    <lineage>
        <taxon>Bacteria</taxon>
        <taxon>Pseudomonadati</taxon>
        <taxon>Pseudomonadota</taxon>
        <taxon>Gammaproteobacteria</taxon>
        <taxon>Salinisphaerales</taxon>
        <taxon>Salinisphaeraceae</taxon>
        <taxon>Salinisphaera</taxon>
    </lineage>
</organism>
<gene>
    <name evidence="1" type="ORF">SSPSH_000838</name>
</gene>
<protein>
    <submittedName>
        <fullName evidence="1">5-methylcytosine-specific restriction enzyme McrB related protein</fullName>
    </submittedName>
</protein>
<evidence type="ECO:0000313" key="2">
    <source>
        <dbReference type="Proteomes" id="UP000006242"/>
    </source>
</evidence>
<keyword evidence="2" id="KW-1185">Reference proteome</keyword>
<dbReference type="eggNOG" id="ENOG50329XA">
    <property type="taxonomic scope" value="Bacteria"/>
</dbReference>
<dbReference type="EMBL" id="AFNV02000005">
    <property type="protein sequence ID" value="ERJ19974.1"/>
    <property type="molecule type" value="Genomic_DNA"/>
</dbReference>
<reference evidence="1 2" key="1">
    <citation type="journal article" date="2011" name="J. Bacteriol.">
        <title>Genome sequence of Salinisphaera shabanensis, a gammaproteobacterium from the harsh, variable environment of the brine-seawater interface of the Shaban Deep in the Red Sea.</title>
        <authorList>
            <person name="Antunes A."/>
            <person name="Alam I."/>
            <person name="Bajic V.B."/>
            <person name="Stingl U."/>
        </authorList>
    </citation>
    <scope>NUCLEOTIDE SEQUENCE [LARGE SCALE GENOMIC DNA]</scope>
    <source>
        <strain evidence="1 2">E1L3A</strain>
    </source>
</reference>